<dbReference type="EMBL" id="FQZX01000003">
    <property type="protein sequence ID" value="SHK68650.1"/>
    <property type="molecule type" value="Genomic_DNA"/>
</dbReference>
<keyword evidence="2" id="KW-1185">Reference proteome</keyword>
<dbReference type="Gene3D" id="3.60.21.10">
    <property type="match status" value="1"/>
</dbReference>
<dbReference type="Proteomes" id="UP000184314">
    <property type="component" value="Unassembled WGS sequence"/>
</dbReference>
<dbReference type="SUPFAM" id="SSF56300">
    <property type="entry name" value="Metallo-dependent phosphatases"/>
    <property type="match status" value="1"/>
</dbReference>
<dbReference type="RefSeq" id="WP_073246841.1">
    <property type="nucleotide sequence ID" value="NZ_FQZX01000003.1"/>
</dbReference>
<gene>
    <name evidence="1" type="ORF">SAMN04488007_3646</name>
</gene>
<accession>A0A1M6UHL8</accession>
<evidence type="ECO:0000313" key="2">
    <source>
        <dbReference type="Proteomes" id="UP000184314"/>
    </source>
</evidence>
<dbReference type="OrthoDB" id="333971at2"/>
<organism evidence="1 2">
    <name type="scientific">Maribacter aquivivus</name>
    <dbReference type="NCBI Taxonomy" id="228958"/>
    <lineage>
        <taxon>Bacteria</taxon>
        <taxon>Pseudomonadati</taxon>
        <taxon>Bacteroidota</taxon>
        <taxon>Flavobacteriia</taxon>
        <taxon>Flavobacteriales</taxon>
        <taxon>Flavobacteriaceae</taxon>
        <taxon>Maribacter</taxon>
    </lineage>
</organism>
<evidence type="ECO:0000313" key="1">
    <source>
        <dbReference type="EMBL" id="SHK68650.1"/>
    </source>
</evidence>
<evidence type="ECO:0008006" key="3">
    <source>
        <dbReference type="Google" id="ProtNLM"/>
    </source>
</evidence>
<dbReference type="AlphaFoldDB" id="A0A1M6UHL8"/>
<dbReference type="InterPro" id="IPR029052">
    <property type="entry name" value="Metallo-depent_PP-like"/>
</dbReference>
<sequence length="1205" mass="137855">MLIKADDNFIHQKNNYNFMRSKIIFLIFLVGHCTIFSQNADEIKSNSKKEISHSFYITSNVGNVSFEEANKVLNEINTASKNDSNATLLLIGNVVNKDGFSAKEKHQGATKEYLMPLMQLWDDFNGSVILTPGQNEWLKGAPQSIDDLESFLQDNSKAKFWPNDGCPLERETINDDVVLEMVDSQWFLEDWDNHPYINQKCEIKTRDQFFAEFKDDLKDSQGKTVIVAVYQPVMSNTKISMVNKMGGFTPQSYQNKENRNLRGRLETIASQFNDVIFVSGKDRNLQYLEDDGIPQIISGAIGKTEKARAPKEDHFESSANGYAKLTVYKDGSTEVDLVEIKNGASEVAFTQKIKRERLSLDDVSYPNKLNATTAMASIYTKEETNKKGFYKWMWGNHYRNLYSKEIEAPILQIDALPNNVTPISEGGGTQSRSLRFIDDNENEYTLRALRKSALRFLQTNAINNHYVEDYLDNTVAERYLLDFYTTAHPYAQFAMSDLSKTLDVLHSNPKIYYVPKQKGLGIYNEDYGDALFMLEEHAGGENKDFETFGRPDDIISTTDLRFELMESKDSYVDEPSFIRARLFDMLVGNWDRHQDQWRWAQFKTEEGKKRYEAIPRDWDQAFPKYDGTIIGMLKFAFPLLRKMESYDTDVKSVKWFNLSGYPMDKTFIKNAKWNDWKKQVDFIQENLSDSEIDAAFNTLPKAAQDNSIDVIKKNLKLRRDGLQSIAKSYYDYLNNFEVIIGTEDDDNFLITRKPNGETAISISKDTIVFNNTYNAKQTKEIWVYGLDGQDTFTVDGDGKDLINVKIIGGKKNDTYDFKTTKKVKLYDFKSKNNTIVNDKSKKWLTDAYDINTYDYQKRKYNENIVFPSIGFDGDTGFRIGLKDRFTTYGLANNPFKSQHTIGAEYFFATNGFAIDYNAEFAHIFHNWNLGFDARYGSPNFTMNYFGDGNESTYDSDLDRDFNRVRIRQWKISPYLIRKNESSSYFFRSALESFDVSNDDERLVGQAFAEDNDVYEQQLYVSGEVGYGYKNQNNPAFPSRAMSADIAAGYKTSINGFDNSFAYIKPSIALTYPLHPSGIAVIATKLAGEAIIGDTYEFYHGAVIGGNTSLRAYRNERFNGKSAFYQSTDLRVGVTRFKTNFIPLQMGVSAGFDYGRVWSDNDNSTKWHNDYGGSVWISGFSALTGNLGFYHGGDGNRLVFSLGFNF</sequence>
<proteinExistence type="predicted"/>
<dbReference type="STRING" id="228958.SAMN04488007_3646"/>
<name>A0A1M6UHL8_9FLAO</name>
<reference evidence="2" key="1">
    <citation type="submission" date="2016-11" db="EMBL/GenBank/DDBJ databases">
        <authorList>
            <person name="Varghese N."/>
            <person name="Submissions S."/>
        </authorList>
    </citation>
    <scope>NUCLEOTIDE SEQUENCE [LARGE SCALE GENOMIC DNA]</scope>
    <source>
        <strain evidence="2">DSM 16478</strain>
    </source>
</reference>
<protein>
    <recommendedName>
        <fullName evidence="3">Metallophosphatase</fullName>
    </recommendedName>
</protein>